<sequence length="124" mass="13742">MYMSTDQLSAVFAALADPTRREILRRLTDGDANVSELAAPFDLSQPAISKHLKVLESAGLVSRSRVATSRLSHLEAEPLREATMWMERYKHFWNSSFDKLDVALAAYQAADDGGSTDDDKGNRP</sequence>
<dbReference type="SUPFAM" id="SSF46785">
    <property type="entry name" value="Winged helix' DNA-binding domain"/>
    <property type="match status" value="1"/>
</dbReference>
<evidence type="ECO:0000313" key="2">
    <source>
        <dbReference type="EMBL" id="GLJ75716.1"/>
    </source>
</evidence>
<dbReference type="InterPro" id="IPR001845">
    <property type="entry name" value="HTH_ArsR_DNA-bd_dom"/>
</dbReference>
<dbReference type="CDD" id="cd00090">
    <property type="entry name" value="HTH_ARSR"/>
    <property type="match status" value="1"/>
</dbReference>
<dbReference type="InterPro" id="IPR036388">
    <property type="entry name" value="WH-like_DNA-bd_sf"/>
</dbReference>
<protein>
    <submittedName>
        <fullName evidence="2">Transcriptional regulator</fullName>
    </submittedName>
</protein>
<dbReference type="InterPro" id="IPR036390">
    <property type="entry name" value="WH_DNA-bd_sf"/>
</dbReference>
<dbReference type="Pfam" id="PF01022">
    <property type="entry name" value="HTH_5"/>
    <property type="match status" value="1"/>
</dbReference>
<organism evidence="2 3">
    <name type="scientific">Leifsonia poae</name>
    <dbReference type="NCBI Taxonomy" id="110933"/>
    <lineage>
        <taxon>Bacteria</taxon>
        <taxon>Bacillati</taxon>
        <taxon>Actinomycetota</taxon>
        <taxon>Actinomycetes</taxon>
        <taxon>Micrococcales</taxon>
        <taxon>Microbacteriaceae</taxon>
        <taxon>Leifsonia</taxon>
    </lineage>
</organism>
<evidence type="ECO:0000313" key="3">
    <source>
        <dbReference type="Proteomes" id="UP001142372"/>
    </source>
</evidence>
<dbReference type="PANTHER" id="PTHR38600">
    <property type="entry name" value="TRANSCRIPTIONAL REGULATORY PROTEIN"/>
    <property type="match status" value="1"/>
</dbReference>
<dbReference type="GO" id="GO:0003700">
    <property type="term" value="F:DNA-binding transcription factor activity"/>
    <property type="evidence" value="ECO:0007669"/>
    <property type="project" value="InterPro"/>
</dbReference>
<dbReference type="Proteomes" id="UP001142372">
    <property type="component" value="Unassembled WGS sequence"/>
</dbReference>
<dbReference type="SMART" id="SM00418">
    <property type="entry name" value="HTH_ARSR"/>
    <property type="match status" value="1"/>
</dbReference>
<accession>A0A9W6H8V8</accession>
<comment type="caution">
    <text evidence="2">The sequence shown here is derived from an EMBL/GenBank/DDBJ whole genome shotgun (WGS) entry which is preliminary data.</text>
</comment>
<dbReference type="PRINTS" id="PR00778">
    <property type="entry name" value="HTHARSR"/>
</dbReference>
<dbReference type="PROSITE" id="PS50987">
    <property type="entry name" value="HTH_ARSR_2"/>
    <property type="match status" value="1"/>
</dbReference>
<name>A0A9W6H8V8_9MICO</name>
<evidence type="ECO:0000259" key="1">
    <source>
        <dbReference type="PROSITE" id="PS50987"/>
    </source>
</evidence>
<dbReference type="AlphaFoldDB" id="A0A9W6H8V8"/>
<dbReference type="InterPro" id="IPR011991">
    <property type="entry name" value="ArsR-like_HTH"/>
</dbReference>
<reference evidence="2" key="1">
    <citation type="journal article" date="2014" name="Int. J. Syst. Evol. Microbiol.">
        <title>Complete genome sequence of Corynebacterium casei LMG S-19264T (=DSM 44701T), isolated from a smear-ripened cheese.</title>
        <authorList>
            <consortium name="US DOE Joint Genome Institute (JGI-PGF)"/>
            <person name="Walter F."/>
            <person name="Albersmeier A."/>
            <person name="Kalinowski J."/>
            <person name="Ruckert C."/>
        </authorList>
    </citation>
    <scope>NUCLEOTIDE SEQUENCE</scope>
    <source>
        <strain evidence="2">VKM Ac-1401</strain>
    </source>
</reference>
<feature type="domain" description="HTH arsR-type" evidence="1">
    <location>
        <begin position="1"/>
        <end position="96"/>
    </location>
</feature>
<dbReference type="EMBL" id="BSEN01000005">
    <property type="protein sequence ID" value="GLJ75716.1"/>
    <property type="molecule type" value="Genomic_DNA"/>
</dbReference>
<dbReference type="NCBIfam" id="NF033788">
    <property type="entry name" value="HTH_metalloreg"/>
    <property type="match status" value="1"/>
</dbReference>
<gene>
    <name evidence="2" type="ORF">GCM10017584_12900</name>
</gene>
<keyword evidence="3" id="KW-1185">Reference proteome</keyword>
<reference evidence="2" key="2">
    <citation type="submission" date="2023-01" db="EMBL/GenBank/DDBJ databases">
        <authorList>
            <person name="Sun Q."/>
            <person name="Evtushenko L."/>
        </authorList>
    </citation>
    <scope>NUCLEOTIDE SEQUENCE</scope>
    <source>
        <strain evidence="2">VKM Ac-1401</strain>
    </source>
</reference>
<dbReference type="Gene3D" id="1.10.10.10">
    <property type="entry name" value="Winged helix-like DNA-binding domain superfamily/Winged helix DNA-binding domain"/>
    <property type="match status" value="1"/>
</dbReference>
<proteinExistence type="predicted"/>
<dbReference type="PANTHER" id="PTHR38600:SF2">
    <property type="entry name" value="SLL0088 PROTEIN"/>
    <property type="match status" value="1"/>
</dbReference>